<comment type="catalytic activity">
    <reaction evidence="1">
        <text>[(1-&gt;4)-alpha-D-glucosyl](n) + ADP-alpha-D-glucose = [(1-&gt;4)-alpha-D-glucosyl](n+1) + ADP + H(+)</text>
        <dbReference type="Rhea" id="RHEA:18189"/>
        <dbReference type="Rhea" id="RHEA-COMP:9584"/>
        <dbReference type="Rhea" id="RHEA-COMP:9587"/>
        <dbReference type="ChEBI" id="CHEBI:15378"/>
        <dbReference type="ChEBI" id="CHEBI:15444"/>
        <dbReference type="ChEBI" id="CHEBI:57498"/>
        <dbReference type="ChEBI" id="CHEBI:456216"/>
        <dbReference type="EC" id="2.4.1.21"/>
    </reaction>
</comment>
<evidence type="ECO:0000256" key="2">
    <source>
        <dbReference type="ARBA" id="ARBA00012588"/>
    </source>
</evidence>
<protein>
    <recommendedName>
        <fullName evidence="2">starch synthase</fullName>
        <ecNumber evidence="2">2.4.1.21</ecNumber>
    </recommendedName>
</protein>
<reference evidence="7 8" key="1">
    <citation type="submission" date="2022-10" db="EMBL/GenBank/DDBJ databases">
        <title>Luteolibacter flavescens strain MCCC 1K03193, whole genome shotgun sequencing project.</title>
        <authorList>
            <person name="Zhao G."/>
            <person name="Shen L."/>
        </authorList>
    </citation>
    <scope>NUCLEOTIDE SEQUENCE [LARGE SCALE GENOMIC DNA]</scope>
    <source>
        <strain evidence="7 8">MCCC 1K03193</strain>
    </source>
</reference>
<evidence type="ECO:0000256" key="1">
    <source>
        <dbReference type="ARBA" id="ARBA00001478"/>
    </source>
</evidence>
<dbReference type="SUPFAM" id="SSF53756">
    <property type="entry name" value="UDP-Glycosyltransferase/glycogen phosphorylase"/>
    <property type="match status" value="1"/>
</dbReference>
<keyword evidence="4" id="KW-0808">Transferase</keyword>
<evidence type="ECO:0000256" key="3">
    <source>
        <dbReference type="ARBA" id="ARBA00022676"/>
    </source>
</evidence>
<dbReference type="PANTHER" id="PTHR45825:SF11">
    <property type="entry name" value="ALPHA AMYLASE DOMAIN-CONTAINING PROTEIN"/>
    <property type="match status" value="1"/>
</dbReference>
<feature type="domain" description="Starch synthase catalytic" evidence="6">
    <location>
        <begin position="12"/>
        <end position="237"/>
    </location>
</feature>
<evidence type="ECO:0000256" key="5">
    <source>
        <dbReference type="SAM" id="MobiDB-lite"/>
    </source>
</evidence>
<feature type="region of interest" description="Disordered" evidence="5">
    <location>
        <begin position="514"/>
        <end position="537"/>
    </location>
</feature>
<name>A0ABT3FI47_9BACT</name>
<dbReference type="Pfam" id="PF13692">
    <property type="entry name" value="Glyco_trans_1_4"/>
    <property type="match status" value="1"/>
</dbReference>
<dbReference type="RefSeq" id="WP_264499095.1">
    <property type="nucleotide sequence ID" value="NZ_JAPDDS010000001.1"/>
</dbReference>
<dbReference type="PANTHER" id="PTHR45825">
    <property type="entry name" value="GRANULE-BOUND STARCH SYNTHASE 1, CHLOROPLASTIC/AMYLOPLASTIC"/>
    <property type="match status" value="1"/>
</dbReference>
<organism evidence="7 8">
    <name type="scientific">Luteolibacter flavescens</name>
    <dbReference type="NCBI Taxonomy" id="1859460"/>
    <lineage>
        <taxon>Bacteria</taxon>
        <taxon>Pseudomonadati</taxon>
        <taxon>Verrucomicrobiota</taxon>
        <taxon>Verrucomicrobiia</taxon>
        <taxon>Verrucomicrobiales</taxon>
        <taxon>Verrucomicrobiaceae</taxon>
        <taxon>Luteolibacter</taxon>
    </lineage>
</organism>
<dbReference type="InterPro" id="IPR013534">
    <property type="entry name" value="Starch_synth_cat_dom"/>
</dbReference>
<dbReference type="EMBL" id="JAPDDS010000001">
    <property type="protein sequence ID" value="MCW1883132.1"/>
    <property type="molecule type" value="Genomic_DNA"/>
</dbReference>
<accession>A0ABT3FI47</accession>
<keyword evidence="8" id="KW-1185">Reference proteome</keyword>
<gene>
    <name evidence="7" type="ORF">OKA04_00225</name>
</gene>
<evidence type="ECO:0000256" key="4">
    <source>
        <dbReference type="ARBA" id="ARBA00022679"/>
    </source>
</evidence>
<dbReference type="Proteomes" id="UP001207930">
    <property type="component" value="Unassembled WGS sequence"/>
</dbReference>
<proteinExistence type="predicted"/>
<evidence type="ECO:0000313" key="8">
    <source>
        <dbReference type="Proteomes" id="UP001207930"/>
    </source>
</evidence>
<dbReference type="EC" id="2.4.1.21" evidence="2"/>
<evidence type="ECO:0000313" key="7">
    <source>
        <dbReference type="EMBL" id="MCW1883132.1"/>
    </source>
</evidence>
<sequence>MSAPSPAKPPRILIVTPEITHLPQALGPGAGLIRAKAGGLADATAALVSGLVDLGAEVHVAMPNFRRLFQRDHLGRLPDEVINSSVHPHDQRIHLADDYAFHNLGRVYSDNPHECLHTALVFQREVMQQIIPKVQPDIIHCNDWMTGLIPAMAKRRGIKCLFTLHNIHSRDITLEAMEAAGIGAADFWNQLYFVRPPGQYHQCRSTVPVHMLGTGVYAADHLTTVSPGFLQELADGKHHGGAFLRGEICQKMAAGRASGVLNSPDPSYDPESDPSLEVTYSDHDHVQGKAANKLALQRELGLEEDPDAAIFFWPSRLDPIQKGPQLLCDILQRTVSDYWDRKLQIVVVADGPHQHLLHHINNYHHLHRRVAIRDFDERLARLAFAGSDYMLMPSLFEPCGLPQMIAPLYGCLPIVHATGGLRDTVRRLDSENSLGNGFSFEDPNAAGFRWAIDEAMWFHLQPKEIREREITRIMRQSRSEFDPARFTAGYVELYERLLDRPVVAPTLDEVIAEPEPRPAAKPVLPKAALATRSRPAA</sequence>
<dbReference type="Pfam" id="PF08323">
    <property type="entry name" value="Glyco_transf_5"/>
    <property type="match status" value="1"/>
</dbReference>
<keyword evidence="3" id="KW-0328">Glycosyltransferase</keyword>
<comment type="caution">
    <text evidence="7">The sequence shown here is derived from an EMBL/GenBank/DDBJ whole genome shotgun (WGS) entry which is preliminary data.</text>
</comment>
<dbReference type="Gene3D" id="3.40.50.2000">
    <property type="entry name" value="Glycogen Phosphorylase B"/>
    <property type="match status" value="2"/>
</dbReference>
<feature type="compositionally biased region" description="Low complexity" evidence="5">
    <location>
        <begin position="520"/>
        <end position="530"/>
    </location>
</feature>
<evidence type="ECO:0000259" key="6">
    <source>
        <dbReference type="Pfam" id="PF08323"/>
    </source>
</evidence>